<dbReference type="OrthoDB" id="3361363at2759"/>
<feature type="compositionally biased region" description="Polar residues" evidence="1">
    <location>
        <begin position="134"/>
        <end position="145"/>
    </location>
</feature>
<evidence type="ECO:0000313" key="3">
    <source>
        <dbReference type="Proteomes" id="UP000559256"/>
    </source>
</evidence>
<evidence type="ECO:0000256" key="1">
    <source>
        <dbReference type="SAM" id="MobiDB-lite"/>
    </source>
</evidence>
<organism evidence="2 3">
    <name type="scientific">Tetrapyrgos nigripes</name>
    <dbReference type="NCBI Taxonomy" id="182062"/>
    <lineage>
        <taxon>Eukaryota</taxon>
        <taxon>Fungi</taxon>
        <taxon>Dikarya</taxon>
        <taxon>Basidiomycota</taxon>
        <taxon>Agaricomycotina</taxon>
        <taxon>Agaricomycetes</taxon>
        <taxon>Agaricomycetidae</taxon>
        <taxon>Agaricales</taxon>
        <taxon>Marasmiineae</taxon>
        <taxon>Marasmiaceae</taxon>
        <taxon>Tetrapyrgos</taxon>
    </lineage>
</organism>
<keyword evidence="3" id="KW-1185">Reference proteome</keyword>
<dbReference type="EMBL" id="JAACJM010000001">
    <property type="protein sequence ID" value="KAF5374851.1"/>
    <property type="molecule type" value="Genomic_DNA"/>
</dbReference>
<gene>
    <name evidence="2" type="ORF">D9758_000076</name>
</gene>
<evidence type="ECO:0000313" key="2">
    <source>
        <dbReference type="EMBL" id="KAF5374851.1"/>
    </source>
</evidence>
<protein>
    <submittedName>
        <fullName evidence="2">Uncharacterized protein</fullName>
    </submittedName>
</protein>
<accession>A0A8H5H0Q8</accession>
<reference evidence="2 3" key="1">
    <citation type="journal article" date="2020" name="ISME J.">
        <title>Uncovering the hidden diversity of litter-decomposition mechanisms in mushroom-forming fungi.</title>
        <authorList>
            <person name="Floudas D."/>
            <person name="Bentzer J."/>
            <person name="Ahren D."/>
            <person name="Johansson T."/>
            <person name="Persson P."/>
            <person name="Tunlid A."/>
        </authorList>
    </citation>
    <scope>NUCLEOTIDE SEQUENCE [LARGE SCALE GENOMIC DNA]</scope>
    <source>
        <strain evidence="2 3">CBS 291.85</strain>
    </source>
</reference>
<proteinExistence type="predicted"/>
<sequence length="172" mass="18646">MSISSSDLPLLVNIRNLAHRLLSSLNTPPSANTSPTPSSVSLSSKSQFRVGFIQSPFKDNKIPVVDHLHAHAYIEPADLLGWWRGIAYTSVAWYGIDDLIAEIRESVSNNRVKSGHKHRRAPIDQVPEAGARTGTPSGVETTQPGLVQPDPDLESPPPQNAMLPASHLPSHI</sequence>
<comment type="caution">
    <text evidence="2">The sequence shown here is derived from an EMBL/GenBank/DDBJ whole genome shotgun (WGS) entry which is preliminary data.</text>
</comment>
<feature type="region of interest" description="Disordered" evidence="1">
    <location>
        <begin position="110"/>
        <end position="172"/>
    </location>
</feature>
<dbReference type="Proteomes" id="UP000559256">
    <property type="component" value="Unassembled WGS sequence"/>
</dbReference>
<dbReference type="AlphaFoldDB" id="A0A8H5H0Q8"/>
<name>A0A8H5H0Q8_9AGAR</name>